<feature type="non-terminal residue" evidence="2">
    <location>
        <position position="69"/>
    </location>
</feature>
<evidence type="ECO:0000256" key="1">
    <source>
        <dbReference type="SAM" id="MobiDB-lite"/>
    </source>
</evidence>
<reference evidence="2" key="1">
    <citation type="submission" date="2016-05" db="EMBL/GenBank/DDBJ databases">
        <authorList>
            <person name="Lavstsen T."/>
            <person name="Jespersen J.S."/>
        </authorList>
    </citation>
    <scope>NUCLEOTIDE SEQUENCE</scope>
    <source>
        <tissue evidence="2">Brain</tissue>
    </source>
</reference>
<feature type="non-terminal residue" evidence="2">
    <location>
        <position position="1"/>
    </location>
</feature>
<protein>
    <submittedName>
        <fullName evidence="2">Uncharacterized protein</fullName>
    </submittedName>
</protein>
<sequence>ALGRTDRDCPTSESLVPPANTCRQGGLSGLPKDTTAAFSGRSRDQTCNLPTTGQHALLPELLLLQCYCV</sequence>
<feature type="region of interest" description="Disordered" evidence="1">
    <location>
        <begin position="1"/>
        <end position="35"/>
    </location>
</feature>
<proteinExistence type="predicted"/>
<accession>A0A1A8F3P8</accession>
<dbReference type="AlphaFoldDB" id="A0A1A8F3P8"/>
<dbReference type="EMBL" id="HAEB01006849">
    <property type="protein sequence ID" value="SBQ53376.1"/>
    <property type="molecule type" value="Transcribed_RNA"/>
</dbReference>
<reference evidence="2" key="2">
    <citation type="submission" date="2016-06" db="EMBL/GenBank/DDBJ databases">
        <title>The genome of a short-lived fish provides insights into sex chromosome evolution and the genetic control of aging.</title>
        <authorList>
            <person name="Reichwald K."/>
            <person name="Felder M."/>
            <person name="Petzold A."/>
            <person name="Koch P."/>
            <person name="Groth M."/>
            <person name="Platzer M."/>
        </authorList>
    </citation>
    <scope>NUCLEOTIDE SEQUENCE</scope>
    <source>
        <tissue evidence="2">Brain</tissue>
    </source>
</reference>
<organism evidence="2">
    <name type="scientific">Nothobranchius korthausae</name>
    <dbReference type="NCBI Taxonomy" id="1143690"/>
    <lineage>
        <taxon>Eukaryota</taxon>
        <taxon>Metazoa</taxon>
        <taxon>Chordata</taxon>
        <taxon>Craniata</taxon>
        <taxon>Vertebrata</taxon>
        <taxon>Euteleostomi</taxon>
        <taxon>Actinopterygii</taxon>
        <taxon>Neopterygii</taxon>
        <taxon>Teleostei</taxon>
        <taxon>Neoteleostei</taxon>
        <taxon>Acanthomorphata</taxon>
        <taxon>Ovalentaria</taxon>
        <taxon>Atherinomorphae</taxon>
        <taxon>Cyprinodontiformes</taxon>
        <taxon>Nothobranchiidae</taxon>
        <taxon>Nothobranchius</taxon>
    </lineage>
</organism>
<evidence type="ECO:0000313" key="2">
    <source>
        <dbReference type="EMBL" id="SBQ53376.1"/>
    </source>
</evidence>
<name>A0A1A8F3P8_9TELE</name>
<gene>
    <name evidence="2" type="primary">Nfu_g_1_019841</name>
</gene>
<feature type="compositionally biased region" description="Basic and acidic residues" evidence="1">
    <location>
        <begin position="1"/>
        <end position="10"/>
    </location>
</feature>